<proteinExistence type="predicted"/>
<evidence type="ECO:0000313" key="1">
    <source>
        <dbReference type="EMBL" id="SFV86585.1"/>
    </source>
</evidence>
<gene>
    <name evidence="1" type="ORF">MNB_SUP05-SYMBIONT-4-335</name>
</gene>
<reference evidence="1" key="1">
    <citation type="submission" date="2016-10" db="EMBL/GenBank/DDBJ databases">
        <authorList>
            <person name="de Groot N.N."/>
        </authorList>
    </citation>
    <scope>NUCLEOTIDE SEQUENCE</scope>
</reference>
<name>A0A1W1DY01_9ZZZZ</name>
<protein>
    <submittedName>
        <fullName evidence="1">Uncharacterized protein</fullName>
    </submittedName>
</protein>
<dbReference type="EMBL" id="FPHY01000091">
    <property type="protein sequence ID" value="SFV86585.1"/>
    <property type="molecule type" value="Genomic_DNA"/>
</dbReference>
<dbReference type="AlphaFoldDB" id="A0A1W1DY01"/>
<organism evidence="1">
    <name type="scientific">hydrothermal vent metagenome</name>
    <dbReference type="NCBI Taxonomy" id="652676"/>
    <lineage>
        <taxon>unclassified sequences</taxon>
        <taxon>metagenomes</taxon>
        <taxon>ecological metagenomes</taxon>
    </lineage>
</organism>
<sequence>MEHIRQPFFCPKVHQIADYSPYFWIENGLFSALPKLHWGFWECP</sequence>
<accession>A0A1W1DY01</accession>